<sequence>MLDARHGGRVVFLQNSRVFLLRKNTIVSGTRMYCERPLLGFALLSREAKNAYSVFLS</sequence>
<name>U1F8Q7_TRESO</name>
<evidence type="ECO:0000313" key="2">
    <source>
        <dbReference type="Proteomes" id="UP000016412"/>
    </source>
</evidence>
<proteinExistence type="predicted"/>
<gene>
    <name evidence="1" type="ORF">HMPREF1325_2417</name>
</gene>
<reference evidence="1 2" key="1">
    <citation type="submission" date="2013-08" db="EMBL/GenBank/DDBJ databases">
        <authorList>
            <person name="Durkin A.S."/>
            <person name="Haft D.R."/>
            <person name="McCorrison J."/>
            <person name="Torralba M."/>
            <person name="Gillis M."/>
            <person name="Haft D.H."/>
            <person name="Methe B."/>
            <person name="Sutton G."/>
            <person name="Nelson K.E."/>
        </authorList>
    </citation>
    <scope>NUCLEOTIDE SEQUENCE [LARGE SCALE GENOMIC DNA]</scope>
    <source>
        <strain evidence="1 2">VPI DR56BR1116</strain>
    </source>
</reference>
<organism evidence="1 2">
    <name type="scientific">Treponema socranskii subsp. socranskii VPI DR56BR1116 = ATCC 35536</name>
    <dbReference type="NCBI Taxonomy" id="1125725"/>
    <lineage>
        <taxon>Bacteria</taxon>
        <taxon>Pseudomonadati</taxon>
        <taxon>Spirochaetota</taxon>
        <taxon>Spirochaetia</taxon>
        <taxon>Spirochaetales</taxon>
        <taxon>Treponemataceae</taxon>
        <taxon>Treponema</taxon>
    </lineage>
</organism>
<protein>
    <submittedName>
        <fullName evidence="1">Uncharacterized protein</fullName>
    </submittedName>
</protein>
<dbReference type="PATRIC" id="fig|1125725.3.peg.1584"/>
<dbReference type="AlphaFoldDB" id="U1F8Q7"/>
<dbReference type="EMBL" id="AUZJ01000043">
    <property type="protein sequence ID" value="ERF60437.1"/>
    <property type="molecule type" value="Genomic_DNA"/>
</dbReference>
<accession>U1F8Q7</accession>
<comment type="caution">
    <text evidence="1">The sequence shown here is derived from an EMBL/GenBank/DDBJ whole genome shotgun (WGS) entry which is preliminary data.</text>
</comment>
<dbReference type="Proteomes" id="UP000016412">
    <property type="component" value="Unassembled WGS sequence"/>
</dbReference>
<evidence type="ECO:0000313" key="1">
    <source>
        <dbReference type="EMBL" id="ERF60437.1"/>
    </source>
</evidence>